<reference evidence="2" key="1">
    <citation type="journal article" date="2022" name="Arch. Microbiol.">
        <title>Pseudodesulfovibrio sediminis sp. nov., a mesophilic and neutrophilic sulfate-reducing bacterium isolated from sediment of a brackish lake.</title>
        <authorList>
            <person name="Takahashi A."/>
            <person name="Kojima H."/>
            <person name="Watanabe M."/>
            <person name="Fukui M."/>
        </authorList>
    </citation>
    <scope>NUCLEOTIDE SEQUENCE</scope>
    <source>
        <strain evidence="2">SF6</strain>
    </source>
</reference>
<name>A0ABN6EUT0_9BACT</name>
<keyword evidence="1" id="KW-0812">Transmembrane</keyword>
<dbReference type="Proteomes" id="UP001053296">
    <property type="component" value="Chromosome"/>
</dbReference>
<organism evidence="2 3">
    <name type="scientific">Pseudodesulfovibrio sediminis</name>
    <dbReference type="NCBI Taxonomy" id="2810563"/>
    <lineage>
        <taxon>Bacteria</taxon>
        <taxon>Pseudomonadati</taxon>
        <taxon>Thermodesulfobacteriota</taxon>
        <taxon>Desulfovibrionia</taxon>
        <taxon>Desulfovibrionales</taxon>
        <taxon>Desulfovibrionaceae</taxon>
    </lineage>
</organism>
<evidence type="ECO:0000313" key="2">
    <source>
        <dbReference type="EMBL" id="BCS88960.1"/>
    </source>
</evidence>
<dbReference type="EMBL" id="AP024485">
    <property type="protein sequence ID" value="BCS88960.1"/>
    <property type="molecule type" value="Genomic_DNA"/>
</dbReference>
<feature type="transmembrane region" description="Helical" evidence="1">
    <location>
        <begin position="6"/>
        <end position="25"/>
    </location>
</feature>
<keyword evidence="1" id="KW-1133">Transmembrane helix</keyword>
<gene>
    <name evidence="2" type="ORF">PSDVSF_22020</name>
</gene>
<keyword evidence="3" id="KW-1185">Reference proteome</keyword>
<protein>
    <submittedName>
        <fullName evidence="2">Uncharacterized protein</fullName>
    </submittedName>
</protein>
<evidence type="ECO:0000256" key="1">
    <source>
        <dbReference type="SAM" id="Phobius"/>
    </source>
</evidence>
<sequence>MVPTIIVSVLLVLLLAGLTLVRVIFVRSSPNADMIAQAHAAFSYAGKACHGAQGDQVDDHPAVTLHCI</sequence>
<accession>A0ABN6EUT0</accession>
<keyword evidence="1" id="KW-0472">Membrane</keyword>
<proteinExistence type="predicted"/>
<evidence type="ECO:0000313" key="3">
    <source>
        <dbReference type="Proteomes" id="UP001053296"/>
    </source>
</evidence>
<dbReference type="RefSeq" id="WP_229590951.1">
    <property type="nucleotide sequence ID" value="NZ_AP024485.1"/>
</dbReference>